<evidence type="ECO:0000313" key="3">
    <source>
        <dbReference type="Proteomes" id="UP001549257"/>
    </source>
</evidence>
<keyword evidence="1" id="KW-0732">Signal</keyword>
<evidence type="ECO:0008006" key="4">
    <source>
        <dbReference type="Google" id="ProtNLM"/>
    </source>
</evidence>
<dbReference type="RefSeq" id="WP_354026051.1">
    <property type="nucleotide sequence ID" value="NZ_JBEPSJ010000005.1"/>
</dbReference>
<dbReference type="Gene3D" id="2.60.40.1240">
    <property type="match status" value="1"/>
</dbReference>
<gene>
    <name evidence="2" type="ORF">ABIE21_003416</name>
</gene>
<sequence>MTSTPPQPLSSWRERARVLYDRLPTKWLITGISAVLLGLSAVLGGLDDVAPTPIPQVEAGQPFAGERLTVTAERAALIDGFPEQGVMPADGNRLLVVVATVENTSNDPLRLATLTGDADTMLPVDVDLAAESSAPTAVLVFDDGSTVSTVQPGVPVEVAFVWEVAADELSGGDELRVDLLDRTYQGEATVYFGDRFSDDFVAGYLDFTIDDLGAGSDG</sequence>
<reference evidence="2 3" key="1">
    <citation type="submission" date="2024-06" db="EMBL/GenBank/DDBJ databases">
        <title>Sorghum-associated microbial communities from plants grown in Nebraska, USA.</title>
        <authorList>
            <person name="Schachtman D."/>
        </authorList>
    </citation>
    <scope>NUCLEOTIDE SEQUENCE [LARGE SCALE GENOMIC DNA]</scope>
    <source>
        <strain evidence="2 3">2857</strain>
    </source>
</reference>
<evidence type="ECO:0000256" key="1">
    <source>
        <dbReference type="ARBA" id="ARBA00022729"/>
    </source>
</evidence>
<dbReference type="InterPro" id="IPR029050">
    <property type="entry name" value="Immunoprotect_excell_Ig-like"/>
</dbReference>
<dbReference type="EMBL" id="JBEPSJ010000005">
    <property type="protein sequence ID" value="MET4583885.1"/>
    <property type="molecule type" value="Genomic_DNA"/>
</dbReference>
<name>A0ABV2QSH4_9MICO</name>
<evidence type="ECO:0000313" key="2">
    <source>
        <dbReference type="EMBL" id="MET4583885.1"/>
    </source>
</evidence>
<keyword evidence="3" id="KW-1185">Reference proteome</keyword>
<accession>A0ABV2QSH4</accession>
<proteinExistence type="predicted"/>
<comment type="caution">
    <text evidence="2">The sequence shown here is derived from an EMBL/GenBank/DDBJ whole genome shotgun (WGS) entry which is preliminary data.</text>
</comment>
<protein>
    <recommendedName>
        <fullName evidence="4">DUF4352 domain-containing protein</fullName>
    </recommendedName>
</protein>
<dbReference type="Proteomes" id="UP001549257">
    <property type="component" value="Unassembled WGS sequence"/>
</dbReference>
<organism evidence="2 3">
    <name type="scientific">Conyzicola nivalis</name>
    <dbReference type="NCBI Taxonomy" id="1477021"/>
    <lineage>
        <taxon>Bacteria</taxon>
        <taxon>Bacillati</taxon>
        <taxon>Actinomycetota</taxon>
        <taxon>Actinomycetes</taxon>
        <taxon>Micrococcales</taxon>
        <taxon>Microbacteriaceae</taxon>
        <taxon>Conyzicola</taxon>
    </lineage>
</organism>